<keyword evidence="4" id="KW-1185">Reference proteome</keyword>
<evidence type="ECO:0000313" key="4">
    <source>
        <dbReference type="Proteomes" id="UP001206572"/>
    </source>
</evidence>
<evidence type="ECO:0000256" key="1">
    <source>
        <dbReference type="SAM" id="MobiDB-lite"/>
    </source>
</evidence>
<proteinExistence type="predicted"/>
<dbReference type="Pfam" id="PF10617">
    <property type="entry name" value="DUF2474"/>
    <property type="match status" value="1"/>
</dbReference>
<dbReference type="InterPro" id="IPR018895">
    <property type="entry name" value="DUF2474"/>
</dbReference>
<keyword evidence="2" id="KW-1133">Transmembrane helix</keyword>
<evidence type="ECO:0000256" key="2">
    <source>
        <dbReference type="SAM" id="Phobius"/>
    </source>
</evidence>
<sequence length="67" mass="7298">MAGPLKAGPLKAGPLKTGPLKAGARRVGRREWMRRLGWMAALWAGGVLTLSLVAYLIRLLMRLLGMQ</sequence>
<accession>A0ABT2AQ95</accession>
<organism evidence="3 4">
    <name type="scientific">Massilia agri</name>
    <dbReference type="NCBI Taxonomy" id="1886785"/>
    <lineage>
        <taxon>Bacteria</taxon>
        <taxon>Pseudomonadati</taxon>
        <taxon>Pseudomonadota</taxon>
        <taxon>Betaproteobacteria</taxon>
        <taxon>Burkholderiales</taxon>
        <taxon>Oxalobacteraceae</taxon>
        <taxon>Telluria group</taxon>
        <taxon>Massilia</taxon>
    </lineage>
</organism>
<keyword evidence="2" id="KW-0472">Membrane</keyword>
<feature type="transmembrane region" description="Helical" evidence="2">
    <location>
        <begin position="36"/>
        <end position="57"/>
    </location>
</feature>
<gene>
    <name evidence="3" type="ORF">NX780_18935</name>
</gene>
<dbReference type="Proteomes" id="UP001206572">
    <property type="component" value="Unassembled WGS sequence"/>
</dbReference>
<reference evidence="3 4" key="1">
    <citation type="submission" date="2022-08" db="EMBL/GenBank/DDBJ databases">
        <title>Reclassification of Massilia species as members of the genera Telluria, Duganella, Pseudoduganella, Mokoshia gen. nov. and Zemynaea gen. nov. using orthogonal and non-orthogonal genome-based approaches.</title>
        <authorList>
            <person name="Bowman J.P."/>
        </authorList>
    </citation>
    <scope>NUCLEOTIDE SEQUENCE [LARGE SCALE GENOMIC DNA]</scope>
    <source>
        <strain evidence="3 4">JCM 31661</strain>
    </source>
</reference>
<feature type="region of interest" description="Disordered" evidence="1">
    <location>
        <begin position="1"/>
        <end position="22"/>
    </location>
</feature>
<name>A0ABT2AQ95_9BURK</name>
<evidence type="ECO:0000313" key="3">
    <source>
        <dbReference type="EMBL" id="MCS0598424.1"/>
    </source>
</evidence>
<protein>
    <submittedName>
        <fullName evidence="3">DUF2474 domain-containing protein</fullName>
    </submittedName>
</protein>
<keyword evidence="2" id="KW-0812">Transmembrane</keyword>
<comment type="caution">
    <text evidence="3">The sequence shown here is derived from an EMBL/GenBank/DDBJ whole genome shotgun (WGS) entry which is preliminary data.</text>
</comment>
<dbReference type="RefSeq" id="WP_258829436.1">
    <property type="nucleotide sequence ID" value="NZ_JANUHA010000015.1"/>
</dbReference>
<dbReference type="EMBL" id="JANUHA010000015">
    <property type="protein sequence ID" value="MCS0598424.1"/>
    <property type="molecule type" value="Genomic_DNA"/>
</dbReference>